<comment type="caution">
    <text evidence="1">The sequence shown here is derived from an EMBL/GenBank/DDBJ whole genome shotgun (WGS) entry which is preliminary data.</text>
</comment>
<name>A0ABR0XJI0_REHGL</name>
<proteinExistence type="predicted"/>
<sequence length="176" mass="19883">MACLNMFNNEQHYNTMGPRISFSNDFADSQQPIKLENSYREAPVSSEFEFFVPNNTMISADQIFFKGKMVPLRENCAKTTTLRDELLNGGDDYEDVSPRLAKGTSRWKEMLGLKRSHVVVPKKSDKNGDGSLESIDEMKISEGVSNADFVGPEEEDLLFFASANVREVNVEKKWIG</sequence>
<reference evidence="1 2" key="1">
    <citation type="journal article" date="2021" name="Comput. Struct. Biotechnol. J.">
        <title>De novo genome assembly of the potent medicinal plant Rehmannia glutinosa using nanopore technology.</title>
        <authorList>
            <person name="Ma L."/>
            <person name="Dong C."/>
            <person name="Song C."/>
            <person name="Wang X."/>
            <person name="Zheng X."/>
            <person name="Niu Y."/>
            <person name="Chen S."/>
            <person name="Feng W."/>
        </authorList>
    </citation>
    <scope>NUCLEOTIDE SEQUENCE [LARGE SCALE GENOMIC DNA]</scope>
    <source>
        <strain evidence="1">DH-2019</strain>
    </source>
</reference>
<dbReference type="EMBL" id="JABTTQ020000004">
    <property type="protein sequence ID" value="KAK6159347.1"/>
    <property type="molecule type" value="Genomic_DNA"/>
</dbReference>
<protein>
    <submittedName>
        <fullName evidence="1">Uncharacterized protein</fullName>
    </submittedName>
</protein>
<evidence type="ECO:0000313" key="2">
    <source>
        <dbReference type="Proteomes" id="UP001318860"/>
    </source>
</evidence>
<evidence type="ECO:0000313" key="1">
    <source>
        <dbReference type="EMBL" id="KAK6159347.1"/>
    </source>
</evidence>
<gene>
    <name evidence="1" type="ORF">DH2020_006661</name>
</gene>
<dbReference type="PANTHER" id="PTHR31722">
    <property type="entry name" value="OS06G0675200 PROTEIN"/>
    <property type="match status" value="1"/>
</dbReference>
<dbReference type="Proteomes" id="UP001318860">
    <property type="component" value="Unassembled WGS sequence"/>
</dbReference>
<organism evidence="1 2">
    <name type="scientific">Rehmannia glutinosa</name>
    <name type="common">Chinese foxglove</name>
    <dbReference type="NCBI Taxonomy" id="99300"/>
    <lineage>
        <taxon>Eukaryota</taxon>
        <taxon>Viridiplantae</taxon>
        <taxon>Streptophyta</taxon>
        <taxon>Embryophyta</taxon>
        <taxon>Tracheophyta</taxon>
        <taxon>Spermatophyta</taxon>
        <taxon>Magnoliopsida</taxon>
        <taxon>eudicotyledons</taxon>
        <taxon>Gunneridae</taxon>
        <taxon>Pentapetalae</taxon>
        <taxon>asterids</taxon>
        <taxon>lamiids</taxon>
        <taxon>Lamiales</taxon>
        <taxon>Orobanchaceae</taxon>
        <taxon>Rehmannieae</taxon>
        <taxon>Rehmannia</taxon>
    </lineage>
</organism>
<dbReference type="PANTHER" id="PTHR31722:SF71">
    <property type="entry name" value="GENOME ASSEMBLY, CHROMOSOME: A05"/>
    <property type="match status" value="1"/>
</dbReference>
<accession>A0ABR0XJI0</accession>
<keyword evidence="2" id="KW-1185">Reference proteome</keyword>